<gene>
    <name evidence="4" type="ORF">E8A74_25015</name>
</gene>
<evidence type="ECO:0000259" key="3">
    <source>
        <dbReference type="Pfam" id="PF07992"/>
    </source>
</evidence>
<dbReference type="InterPro" id="IPR036188">
    <property type="entry name" value="FAD/NAD-bd_sf"/>
</dbReference>
<dbReference type="PANTHER" id="PTHR48105">
    <property type="entry name" value="THIOREDOXIN REDUCTASE 1-RELATED-RELATED"/>
    <property type="match status" value="1"/>
</dbReference>
<feature type="domain" description="FAD/NAD(P)-binding" evidence="3">
    <location>
        <begin position="11"/>
        <end position="289"/>
    </location>
</feature>
<dbReference type="AlphaFoldDB" id="A0A4U1J8E1"/>
<protein>
    <submittedName>
        <fullName evidence="4">NAD(P)/FAD-dependent oxidoreductase</fullName>
    </submittedName>
</protein>
<dbReference type="PRINTS" id="PR00368">
    <property type="entry name" value="FADPNR"/>
</dbReference>
<comment type="caution">
    <text evidence="4">The sequence shown here is derived from an EMBL/GenBank/DDBJ whole genome shotgun (WGS) entry which is preliminary data.</text>
</comment>
<dbReference type="OrthoDB" id="9806179at2"/>
<keyword evidence="1" id="KW-0285">Flavoprotein</keyword>
<accession>A0A4U1J8E1</accession>
<dbReference type="Proteomes" id="UP000309215">
    <property type="component" value="Unassembled WGS sequence"/>
</dbReference>
<dbReference type="InterPro" id="IPR050097">
    <property type="entry name" value="Ferredoxin-NADP_redctase_2"/>
</dbReference>
<evidence type="ECO:0000256" key="1">
    <source>
        <dbReference type="ARBA" id="ARBA00022630"/>
    </source>
</evidence>
<reference evidence="4 5" key="1">
    <citation type="submission" date="2019-04" db="EMBL/GenBank/DDBJ databases">
        <authorList>
            <person name="Li Y."/>
            <person name="Wang J."/>
        </authorList>
    </citation>
    <scope>NUCLEOTIDE SEQUENCE [LARGE SCALE GENOMIC DNA]</scope>
    <source>
        <strain evidence="4 5">DSM 14668</strain>
    </source>
</reference>
<dbReference type="Pfam" id="PF07992">
    <property type="entry name" value="Pyr_redox_2"/>
    <property type="match status" value="1"/>
</dbReference>
<keyword evidence="2" id="KW-0560">Oxidoreductase</keyword>
<dbReference type="Gene3D" id="3.50.50.60">
    <property type="entry name" value="FAD/NAD(P)-binding domain"/>
    <property type="match status" value="2"/>
</dbReference>
<sequence>MNEGRRGVERFDVLIVGGGPAGLGAALILGRCRRNVLVCDAGTPRNAPARGIHGLLGHDGLPPAELLRRGREEARRYGVTIRDVEVRDVRRSGHGFEADLADGGRVEARKVVLATGMRDVLPSIEGILTYYGRGVYHCPICDGWECRDQPMGVLGPARRATRAALSLLRWSDDVFVFTHGLSAFTDDERRMLENHRIGLREAPILRLEGEGEDLARVVLSDGEVVPRRAIFLKTGEVPRSDLPTKLGCKINGDGTTEAEFHGSTESEGVFVVGDASPRVQLVSVAQAEGAAAAVRINAILQEEDLSLR</sequence>
<evidence type="ECO:0000313" key="4">
    <source>
        <dbReference type="EMBL" id="TKD03848.1"/>
    </source>
</evidence>
<dbReference type="InterPro" id="IPR023753">
    <property type="entry name" value="FAD/NAD-binding_dom"/>
</dbReference>
<evidence type="ECO:0000313" key="5">
    <source>
        <dbReference type="Proteomes" id="UP000309215"/>
    </source>
</evidence>
<evidence type="ECO:0000256" key="2">
    <source>
        <dbReference type="ARBA" id="ARBA00023002"/>
    </source>
</evidence>
<name>A0A4U1J8E1_9BACT</name>
<organism evidence="4 5">
    <name type="scientific">Polyangium fumosum</name>
    <dbReference type="NCBI Taxonomy" id="889272"/>
    <lineage>
        <taxon>Bacteria</taxon>
        <taxon>Pseudomonadati</taxon>
        <taxon>Myxococcota</taxon>
        <taxon>Polyangia</taxon>
        <taxon>Polyangiales</taxon>
        <taxon>Polyangiaceae</taxon>
        <taxon>Polyangium</taxon>
    </lineage>
</organism>
<keyword evidence="5" id="KW-1185">Reference proteome</keyword>
<dbReference type="PRINTS" id="PR00469">
    <property type="entry name" value="PNDRDTASEII"/>
</dbReference>
<dbReference type="SUPFAM" id="SSF51905">
    <property type="entry name" value="FAD/NAD(P)-binding domain"/>
    <property type="match status" value="1"/>
</dbReference>
<dbReference type="GO" id="GO:0016491">
    <property type="term" value="F:oxidoreductase activity"/>
    <property type="evidence" value="ECO:0007669"/>
    <property type="project" value="UniProtKB-KW"/>
</dbReference>
<dbReference type="EMBL" id="SSMQ01000027">
    <property type="protein sequence ID" value="TKD03848.1"/>
    <property type="molecule type" value="Genomic_DNA"/>
</dbReference>
<proteinExistence type="predicted"/>